<feature type="region of interest" description="Disordered" evidence="1">
    <location>
        <begin position="107"/>
        <end position="145"/>
    </location>
</feature>
<dbReference type="Proteomes" id="UP001596154">
    <property type="component" value="Unassembled WGS sequence"/>
</dbReference>
<feature type="compositionally biased region" description="Basic and acidic residues" evidence="1">
    <location>
        <begin position="107"/>
        <end position="124"/>
    </location>
</feature>
<evidence type="ECO:0000256" key="1">
    <source>
        <dbReference type="SAM" id="MobiDB-lite"/>
    </source>
</evidence>
<keyword evidence="3" id="KW-1185">Reference proteome</keyword>
<name>A0ABW0V4L4_9ACTN</name>
<comment type="caution">
    <text evidence="2">The sequence shown here is derived from an EMBL/GenBank/DDBJ whole genome shotgun (WGS) entry which is preliminary data.</text>
</comment>
<organism evidence="2 3">
    <name type="scientific">Streptomyces bullii</name>
    <dbReference type="NCBI Taxonomy" id="349910"/>
    <lineage>
        <taxon>Bacteria</taxon>
        <taxon>Bacillati</taxon>
        <taxon>Actinomycetota</taxon>
        <taxon>Actinomycetes</taxon>
        <taxon>Kitasatosporales</taxon>
        <taxon>Streptomycetaceae</taxon>
        <taxon>Streptomyces</taxon>
    </lineage>
</organism>
<gene>
    <name evidence="2" type="ORF">ACFPZJ_37965</name>
</gene>
<protein>
    <submittedName>
        <fullName evidence="2">Uncharacterized protein</fullName>
    </submittedName>
</protein>
<proteinExistence type="predicted"/>
<dbReference type="EMBL" id="JBHSNY010000021">
    <property type="protein sequence ID" value="MFC5639415.1"/>
    <property type="molecule type" value="Genomic_DNA"/>
</dbReference>
<evidence type="ECO:0000313" key="3">
    <source>
        <dbReference type="Proteomes" id="UP001596154"/>
    </source>
</evidence>
<accession>A0ABW0V4L4</accession>
<sequence>MNLRIDLAWILAVAQQIPGDPQVVDYGVPVAAEARHRAEILDHEVYPKPHHKAAALLCELARNPSLEMRNLLFAATVTAAYLSACGMPVSPGLDTVLPLARAARDGLPVRERPLRSRPRADRAGSSRAPCWVSIPGRQRASAGHP</sequence>
<evidence type="ECO:0000313" key="2">
    <source>
        <dbReference type="EMBL" id="MFC5639415.1"/>
    </source>
</evidence>
<dbReference type="RefSeq" id="WP_381031393.1">
    <property type="nucleotide sequence ID" value="NZ_JBHSNY010000021.1"/>
</dbReference>
<reference evidence="3" key="1">
    <citation type="journal article" date="2019" name="Int. J. Syst. Evol. Microbiol.">
        <title>The Global Catalogue of Microorganisms (GCM) 10K type strain sequencing project: providing services to taxonomists for standard genome sequencing and annotation.</title>
        <authorList>
            <consortium name="The Broad Institute Genomics Platform"/>
            <consortium name="The Broad Institute Genome Sequencing Center for Infectious Disease"/>
            <person name="Wu L."/>
            <person name="Ma J."/>
        </authorList>
    </citation>
    <scope>NUCLEOTIDE SEQUENCE [LARGE SCALE GENOMIC DNA]</scope>
    <source>
        <strain evidence="3">CGMCC 4.7248</strain>
    </source>
</reference>